<evidence type="ECO:0000313" key="3">
    <source>
        <dbReference type="Proteomes" id="UP000823775"/>
    </source>
</evidence>
<name>A0ABS8SV97_DATST</name>
<dbReference type="InterPro" id="IPR006740">
    <property type="entry name" value="DUF604"/>
</dbReference>
<evidence type="ECO:0000313" key="2">
    <source>
        <dbReference type="EMBL" id="MCD7462694.1"/>
    </source>
</evidence>
<evidence type="ECO:0000256" key="1">
    <source>
        <dbReference type="SAM" id="Phobius"/>
    </source>
</evidence>
<dbReference type="Proteomes" id="UP000823775">
    <property type="component" value="Unassembled WGS sequence"/>
</dbReference>
<dbReference type="Pfam" id="PF04646">
    <property type="entry name" value="DUF604"/>
    <property type="match status" value="1"/>
</dbReference>
<dbReference type="EMBL" id="JACEIK010000827">
    <property type="protein sequence ID" value="MCD7462694.1"/>
    <property type="molecule type" value="Genomic_DNA"/>
</dbReference>
<proteinExistence type="predicted"/>
<protein>
    <submittedName>
        <fullName evidence="2">Uncharacterized protein</fullName>
    </submittedName>
</protein>
<sequence length="290" mass="34289">MKIIPQDHVITFIWAETESARNNFRRVLLRIMITFIFFFCLVYFFYSLFCLNPSLNSTQQKPLHIRFNQEKYTIQKTPEKTQLQHIVFGIGSSRATWKYRKEYVKLWWKPDKMRGFVWLDKPMESKNQSNMSNHNVTISLPRIKISSDVSRFRYTNKKGDRSGIRISRVLSETLRADSENVRWLVMGDDDTFFVPENLVRVLRKYDDNQFYYIGSVSETHWQNHEFSYNMAYGGGGFAVSYPLAKAIEKMQDKCLHKYPNLYGSDDRIQACMAELGVPLTKEIGFHQVFF</sequence>
<organism evidence="2 3">
    <name type="scientific">Datura stramonium</name>
    <name type="common">Jimsonweed</name>
    <name type="synonym">Common thornapple</name>
    <dbReference type="NCBI Taxonomy" id="4076"/>
    <lineage>
        <taxon>Eukaryota</taxon>
        <taxon>Viridiplantae</taxon>
        <taxon>Streptophyta</taxon>
        <taxon>Embryophyta</taxon>
        <taxon>Tracheophyta</taxon>
        <taxon>Spermatophyta</taxon>
        <taxon>Magnoliopsida</taxon>
        <taxon>eudicotyledons</taxon>
        <taxon>Gunneridae</taxon>
        <taxon>Pentapetalae</taxon>
        <taxon>asterids</taxon>
        <taxon>lamiids</taxon>
        <taxon>Solanales</taxon>
        <taxon>Solanaceae</taxon>
        <taxon>Solanoideae</taxon>
        <taxon>Datureae</taxon>
        <taxon>Datura</taxon>
    </lineage>
</organism>
<feature type="transmembrane region" description="Helical" evidence="1">
    <location>
        <begin position="27"/>
        <end position="49"/>
    </location>
</feature>
<keyword evidence="3" id="KW-1185">Reference proteome</keyword>
<accession>A0ABS8SV97</accession>
<comment type="caution">
    <text evidence="2">The sequence shown here is derived from an EMBL/GenBank/DDBJ whole genome shotgun (WGS) entry which is preliminary data.</text>
</comment>
<dbReference type="PANTHER" id="PTHR10811">
    <property type="entry name" value="FRINGE-RELATED"/>
    <property type="match status" value="1"/>
</dbReference>
<gene>
    <name evidence="2" type="ORF">HAX54_049126</name>
</gene>
<keyword evidence="1" id="KW-0472">Membrane</keyword>
<keyword evidence="1" id="KW-0812">Transmembrane</keyword>
<dbReference type="Gene3D" id="3.90.550.50">
    <property type="match status" value="1"/>
</dbReference>
<keyword evidence="1" id="KW-1133">Transmembrane helix</keyword>
<reference evidence="2 3" key="1">
    <citation type="journal article" date="2021" name="BMC Genomics">
        <title>Datura genome reveals duplications of psychoactive alkaloid biosynthetic genes and high mutation rate following tissue culture.</title>
        <authorList>
            <person name="Rajewski A."/>
            <person name="Carter-House D."/>
            <person name="Stajich J."/>
            <person name="Litt A."/>
        </authorList>
    </citation>
    <scope>NUCLEOTIDE SEQUENCE [LARGE SCALE GENOMIC DNA]</scope>
    <source>
        <strain evidence="2">AR-01</strain>
    </source>
</reference>